<sequence length="154" mass="17569">MALWLTFTHPAIFDTLAMEAEQKKTIREDLERFVQRKHFYRRVGKAWKLGYLLYGPAGTGKSGLIAAMANYHIDCSLELQDPQKQSEGSQQAVKTSRQNKVTLSGLLNFIDGLWSNCGYERIIVFTTNHDRLEPALLRPGRMDVHINLSRTFVA</sequence>
<organism evidence="1 2">
    <name type="scientific">Melia azedarach</name>
    <name type="common">Chinaberry tree</name>
    <dbReference type="NCBI Taxonomy" id="155640"/>
    <lineage>
        <taxon>Eukaryota</taxon>
        <taxon>Viridiplantae</taxon>
        <taxon>Streptophyta</taxon>
        <taxon>Embryophyta</taxon>
        <taxon>Tracheophyta</taxon>
        <taxon>Spermatophyta</taxon>
        <taxon>Magnoliopsida</taxon>
        <taxon>eudicotyledons</taxon>
        <taxon>Gunneridae</taxon>
        <taxon>Pentapetalae</taxon>
        <taxon>rosids</taxon>
        <taxon>malvids</taxon>
        <taxon>Sapindales</taxon>
        <taxon>Meliaceae</taxon>
        <taxon>Melia</taxon>
    </lineage>
</organism>
<keyword evidence="2" id="KW-1185">Reference proteome</keyword>
<dbReference type="Proteomes" id="UP001164539">
    <property type="component" value="Chromosome 6"/>
</dbReference>
<reference evidence="1 2" key="1">
    <citation type="journal article" date="2023" name="Science">
        <title>Complex scaffold remodeling in plant triterpene biosynthesis.</title>
        <authorList>
            <person name="De La Pena R."/>
            <person name="Hodgson H."/>
            <person name="Liu J.C."/>
            <person name="Stephenson M.J."/>
            <person name="Martin A.C."/>
            <person name="Owen C."/>
            <person name="Harkess A."/>
            <person name="Leebens-Mack J."/>
            <person name="Jimenez L.E."/>
            <person name="Osbourn A."/>
            <person name="Sattely E.S."/>
        </authorList>
    </citation>
    <scope>NUCLEOTIDE SEQUENCE [LARGE SCALE GENOMIC DNA]</scope>
    <source>
        <strain evidence="2">cv. JPN11</strain>
        <tissue evidence="1">Leaf</tissue>
    </source>
</reference>
<gene>
    <name evidence="1" type="ORF">OWV82_011555</name>
</gene>
<protein>
    <submittedName>
        <fullName evidence="1">AAA-ATPase</fullName>
    </submittedName>
</protein>
<name>A0ACC1XZ99_MELAZ</name>
<proteinExistence type="predicted"/>
<comment type="caution">
    <text evidence="1">The sequence shown here is derived from an EMBL/GenBank/DDBJ whole genome shotgun (WGS) entry which is preliminary data.</text>
</comment>
<dbReference type="EMBL" id="CM051399">
    <property type="protein sequence ID" value="KAJ4716555.1"/>
    <property type="molecule type" value="Genomic_DNA"/>
</dbReference>
<accession>A0ACC1XZ99</accession>
<evidence type="ECO:0000313" key="1">
    <source>
        <dbReference type="EMBL" id="KAJ4716555.1"/>
    </source>
</evidence>
<evidence type="ECO:0000313" key="2">
    <source>
        <dbReference type="Proteomes" id="UP001164539"/>
    </source>
</evidence>